<feature type="region of interest" description="Disordered" evidence="1">
    <location>
        <begin position="1"/>
        <end position="60"/>
    </location>
</feature>
<dbReference type="Gramene" id="KMS65499">
    <property type="protein sequence ID" value="KMS65499"/>
    <property type="gene ID" value="BVRB_035380"/>
</dbReference>
<name>A0A0J7YPS0_BETVV</name>
<gene>
    <name evidence="2" type="ORF">BVRB_035380</name>
</gene>
<dbReference type="AlphaFoldDB" id="A0A0J7YPS0"/>
<proteinExistence type="predicted"/>
<protein>
    <submittedName>
        <fullName evidence="2">Uncharacterized protein</fullName>
    </submittedName>
</protein>
<sequence length="203" mass="22984">IRPRLGPVGKRKHVPIRVAGEESRYESKLEYESTPTKQPAGEQPSPPSTRSAKRKCGESPIGLASIPEDFPLDANSLQVRRLSIGTLRPGLACPPAESLDVMLETARRNPATRASLQLLNKIDDVVIVARPRLQRYKKIRSGDLDSVMVEMKEEHHESGCHAWIRRLMSCFEHGQRETPMRNLMPYRDDMHNHLLQLDDVEGH</sequence>
<dbReference type="Proteomes" id="UP000035740">
    <property type="component" value="Unassembled WGS sequence"/>
</dbReference>
<accession>A0A0J7YPS0</accession>
<feature type="non-terminal residue" evidence="2">
    <location>
        <position position="1"/>
    </location>
</feature>
<feature type="compositionally biased region" description="Basic residues" evidence="1">
    <location>
        <begin position="1"/>
        <end position="15"/>
    </location>
</feature>
<feature type="compositionally biased region" description="Basic and acidic residues" evidence="1">
    <location>
        <begin position="19"/>
        <end position="31"/>
    </location>
</feature>
<reference evidence="2 3" key="1">
    <citation type="journal article" date="2014" name="Nature">
        <title>The genome of the recently domesticated crop plant sugar beet (Beta vulgaris).</title>
        <authorList>
            <person name="Dohm J.C."/>
            <person name="Minoche A.E."/>
            <person name="Holtgrawe D."/>
            <person name="Capella-Gutierrez S."/>
            <person name="Zakrzewski F."/>
            <person name="Tafer H."/>
            <person name="Rupp O."/>
            <person name="Sorensen T.R."/>
            <person name="Stracke R."/>
            <person name="Reinhardt R."/>
            <person name="Goesmann A."/>
            <person name="Kraft T."/>
            <person name="Schulz B."/>
            <person name="Stadler P.F."/>
            <person name="Schmidt T."/>
            <person name="Gabaldon T."/>
            <person name="Lehrach H."/>
            <person name="Weisshaar B."/>
            <person name="Himmelbauer H."/>
        </authorList>
    </citation>
    <scope>NUCLEOTIDE SEQUENCE [LARGE SCALE GENOMIC DNA]</scope>
    <source>
        <tissue evidence="2">Taproot</tissue>
    </source>
</reference>
<keyword evidence="3" id="KW-1185">Reference proteome</keyword>
<evidence type="ECO:0000256" key="1">
    <source>
        <dbReference type="SAM" id="MobiDB-lite"/>
    </source>
</evidence>
<evidence type="ECO:0000313" key="3">
    <source>
        <dbReference type="Proteomes" id="UP000035740"/>
    </source>
</evidence>
<organism evidence="2 3">
    <name type="scientific">Beta vulgaris subsp. vulgaris</name>
    <name type="common">Beet</name>
    <dbReference type="NCBI Taxonomy" id="3555"/>
    <lineage>
        <taxon>Eukaryota</taxon>
        <taxon>Viridiplantae</taxon>
        <taxon>Streptophyta</taxon>
        <taxon>Embryophyta</taxon>
        <taxon>Tracheophyta</taxon>
        <taxon>Spermatophyta</taxon>
        <taxon>Magnoliopsida</taxon>
        <taxon>eudicotyledons</taxon>
        <taxon>Gunneridae</taxon>
        <taxon>Pentapetalae</taxon>
        <taxon>Caryophyllales</taxon>
        <taxon>Chenopodiaceae</taxon>
        <taxon>Betoideae</taxon>
        <taxon>Beta</taxon>
    </lineage>
</organism>
<evidence type="ECO:0000313" key="2">
    <source>
        <dbReference type="EMBL" id="KMS65499.1"/>
    </source>
</evidence>
<dbReference type="EMBL" id="KQ107747">
    <property type="protein sequence ID" value="KMS65499.1"/>
    <property type="molecule type" value="Genomic_DNA"/>
</dbReference>